<evidence type="ECO:0000259" key="8">
    <source>
        <dbReference type="Pfam" id="PF01182"/>
    </source>
</evidence>
<proteinExistence type="inferred from homology"/>
<evidence type="ECO:0000313" key="9">
    <source>
        <dbReference type="EMBL" id="MEG3183736.1"/>
    </source>
</evidence>
<keyword evidence="7 9" id="KW-0378">Hydrolase</keyword>
<comment type="similarity">
    <text evidence="4 7">Belongs to the glucosamine/galactosamine-6-phosphate isomerase family. 6-phosphogluconolactonase subfamily.</text>
</comment>
<protein>
    <recommendedName>
        <fullName evidence="6 7">6-phosphogluconolactonase</fullName>
        <shortName evidence="7">6PGL</shortName>
        <ecNumber evidence="5 7">3.1.1.31</ecNumber>
    </recommendedName>
</protein>
<dbReference type="InterPro" id="IPR037171">
    <property type="entry name" value="NagB/RpiA_transferase-like"/>
</dbReference>
<dbReference type="CDD" id="cd01400">
    <property type="entry name" value="6PGL"/>
    <property type="match status" value="1"/>
</dbReference>
<dbReference type="InterPro" id="IPR006148">
    <property type="entry name" value="Glc/Gal-6P_isomerase"/>
</dbReference>
<dbReference type="EC" id="3.1.1.31" evidence="5 7"/>
<accession>A0ABU7YXT2</accession>
<comment type="catalytic activity">
    <reaction evidence="1 7">
        <text>6-phospho-D-glucono-1,5-lactone + H2O = 6-phospho-D-gluconate + H(+)</text>
        <dbReference type="Rhea" id="RHEA:12556"/>
        <dbReference type="ChEBI" id="CHEBI:15377"/>
        <dbReference type="ChEBI" id="CHEBI:15378"/>
        <dbReference type="ChEBI" id="CHEBI:57955"/>
        <dbReference type="ChEBI" id="CHEBI:58759"/>
        <dbReference type="EC" id="3.1.1.31"/>
    </reaction>
</comment>
<evidence type="ECO:0000256" key="4">
    <source>
        <dbReference type="ARBA" id="ARBA00010662"/>
    </source>
</evidence>
<evidence type="ECO:0000256" key="2">
    <source>
        <dbReference type="ARBA" id="ARBA00002681"/>
    </source>
</evidence>
<evidence type="ECO:0000256" key="5">
    <source>
        <dbReference type="ARBA" id="ARBA00013198"/>
    </source>
</evidence>
<name>A0ABU7YXT2_9GAMM</name>
<dbReference type="Gene3D" id="3.40.50.1360">
    <property type="match status" value="1"/>
</dbReference>
<gene>
    <name evidence="7 9" type="primary">pgl</name>
    <name evidence="9" type="ORF">SNE34_06915</name>
</gene>
<evidence type="ECO:0000256" key="7">
    <source>
        <dbReference type="RuleBase" id="RU365095"/>
    </source>
</evidence>
<evidence type="ECO:0000313" key="10">
    <source>
        <dbReference type="Proteomes" id="UP001355056"/>
    </source>
</evidence>
<reference evidence="9 10" key="1">
    <citation type="journal article" date="2016" name="Int. J. Syst. Evol. Microbiol.">
        <title>Lysobacter erysipheiresistens sp. nov., an antagonist of powdery mildew, isolated from tobacco-cultivated soil.</title>
        <authorList>
            <person name="Xie B."/>
            <person name="Li T."/>
            <person name="Lin X."/>
            <person name="Wang C.J."/>
            <person name="Chen Y.J."/>
            <person name="Liu W.J."/>
            <person name="Zhao Z.W."/>
        </authorList>
    </citation>
    <scope>NUCLEOTIDE SEQUENCE [LARGE SCALE GENOMIC DNA]</scope>
    <source>
        <strain evidence="9 10">RS-LYSO-3</strain>
    </source>
</reference>
<feature type="domain" description="Glucosamine/galactosamine-6-phosphate isomerase" evidence="8">
    <location>
        <begin position="10"/>
        <end position="222"/>
    </location>
</feature>
<comment type="pathway">
    <text evidence="3 7">Carbohydrate degradation; pentose phosphate pathway; D-ribulose 5-phosphate from D-glucose 6-phosphate (oxidative stage): step 2/3.</text>
</comment>
<dbReference type="RefSeq" id="WP_332616015.1">
    <property type="nucleotide sequence ID" value="NZ_JAXGFP010000003.1"/>
</dbReference>
<dbReference type="PANTHER" id="PTHR11054">
    <property type="entry name" value="6-PHOSPHOGLUCONOLACTONASE"/>
    <property type="match status" value="1"/>
</dbReference>
<sequence>MAWVMHEHADVDTLAASVATELQAFCGEAIALRGQALLALGGGRTPLPLYRRLARCPLPWSQVTLLPTDERCVPHDDPACNLREIGAAFAAADGVELQGLTPPNGDPETSERHARAALAQYPQPFDAVVLGMGMDGHTASLFPGVPRLPEALDPASDIDACRIDPQPLPPEAPYPRVTLTAARLLRARSLHLYLSGADKRAVLERALRSHDPLRYPIGAFLHAADARLHVHWSP</sequence>
<keyword evidence="10" id="KW-1185">Reference proteome</keyword>
<dbReference type="Pfam" id="PF01182">
    <property type="entry name" value="Glucosamine_iso"/>
    <property type="match status" value="1"/>
</dbReference>
<dbReference type="InterPro" id="IPR005900">
    <property type="entry name" value="6-phosphogluconolactonase_DevB"/>
</dbReference>
<dbReference type="EMBL" id="JAXGFP010000003">
    <property type="protein sequence ID" value="MEG3183736.1"/>
    <property type="molecule type" value="Genomic_DNA"/>
</dbReference>
<dbReference type="Proteomes" id="UP001355056">
    <property type="component" value="Unassembled WGS sequence"/>
</dbReference>
<evidence type="ECO:0000256" key="1">
    <source>
        <dbReference type="ARBA" id="ARBA00000832"/>
    </source>
</evidence>
<evidence type="ECO:0000256" key="3">
    <source>
        <dbReference type="ARBA" id="ARBA00004961"/>
    </source>
</evidence>
<dbReference type="PANTHER" id="PTHR11054:SF0">
    <property type="entry name" value="6-PHOSPHOGLUCONOLACTONASE"/>
    <property type="match status" value="1"/>
</dbReference>
<evidence type="ECO:0000256" key="6">
    <source>
        <dbReference type="ARBA" id="ARBA00020337"/>
    </source>
</evidence>
<dbReference type="NCBIfam" id="TIGR01198">
    <property type="entry name" value="pgl"/>
    <property type="match status" value="1"/>
</dbReference>
<dbReference type="SUPFAM" id="SSF100950">
    <property type="entry name" value="NagB/RpiA/CoA transferase-like"/>
    <property type="match status" value="1"/>
</dbReference>
<comment type="caution">
    <text evidence="9">The sequence shown here is derived from an EMBL/GenBank/DDBJ whole genome shotgun (WGS) entry which is preliminary data.</text>
</comment>
<dbReference type="GO" id="GO:0017057">
    <property type="term" value="F:6-phosphogluconolactonase activity"/>
    <property type="evidence" value="ECO:0007669"/>
    <property type="project" value="UniProtKB-EC"/>
</dbReference>
<comment type="function">
    <text evidence="2 7">Hydrolysis of 6-phosphogluconolactone to 6-phosphogluconate.</text>
</comment>
<organism evidence="9 10">
    <name type="scientific">Novilysobacter erysipheiresistens</name>
    <dbReference type="NCBI Taxonomy" id="1749332"/>
    <lineage>
        <taxon>Bacteria</taxon>
        <taxon>Pseudomonadati</taxon>
        <taxon>Pseudomonadota</taxon>
        <taxon>Gammaproteobacteria</taxon>
        <taxon>Lysobacterales</taxon>
        <taxon>Lysobacteraceae</taxon>
        <taxon>Novilysobacter</taxon>
    </lineage>
</organism>
<dbReference type="InterPro" id="IPR039104">
    <property type="entry name" value="6PGL"/>
</dbReference>